<organism evidence="1 2">
    <name type="scientific">Meripilus lineatus</name>
    <dbReference type="NCBI Taxonomy" id="2056292"/>
    <lineage>
        <taxon>Eukaryota</taxon>
        <taxon>Fungi</taxon>
        <taxon>Dikarya</taxon>
        <taxon>Basidiomycota</taxon>
        <taxon>Agaricomycotina</taxon>
        <taxon>Agaricomycetes</taxon>
        <taxon>Polyporales</taxon>
        <taxon>Meripilaceae</taxon>
        <taxon>Meripilus</taxon>
    </lineage>
</organism>
<reference evidence="1" key="1">
    <citation type="submission" date="2022-07" db="EMBL/GenBank/DDBJ databases">
        <title>Genome Sequence of Physisporinus lineatus.</title>
        <authorList>
            <person name="Buettner E."/>
        </authorList>
    </citation>
    <scope>NUCLEOTIDE SEQUENCE</scope>
    <source>
        <strain evidence="1">VT162</strain>
    </source>
</reference>
<protein>
    <recommendedName>
        <fullName evidence="3">F-box domain-containing protein</fullName>
    </recommendedName>
</protein>
<sequence>MLTKSAPSLQNRCRYLRRLHVLTSLGNKDRLLIQNLAETIRHSIGLEELVISRTEDFLLSGGRVVFDALSDLKSHNALRRLELRNVLKEASCLLQVMKTTSVLELSLAFGFDDDYEPDPFDLLAGLGPNLTTLSLQNAMPYSVGVQCPHVHTLNMMSCDTVPLRDLKQMFPNLVNLAFHTEYGYDDDEDIEDMRAEYQAEFDANGDPWTSLQRLSGTVPHLYMFGFSFQVKVLELSTVSAKKSAMCLAVIDDLSPIDLDLPIYVAAFSLSELEAFLTRAFGGLTQCTRLSLSFDMGGVSFDLSDFQSMLVSVLEKLKVRLLGIRFPRVYRRMSFEEIYEVDPTRLRLDPIENYLCAIDTKALATTIAKRIPSLHHVGVDIENQSRTRGYWEIVRIPGGEDKEQVASDTISLTRVCNFDEHRHTLYSIPEVGELGDKS</sequence>
<evidence type="ECO:0000313" key="1">
    <source>
        <dbReference type="EMBL" id="KAJ3491691.1"/>
    </source>
</evidence>
<dbReference type="EMBL" id="JANAWD010000008">
    <property type="protein sequence ID" value="KAJ3491691.1"/>
    <property type="molecule type" value="Genomic_DNA"/>
</dbReference>
<dbReference type="AlphaFoldDB" id="A0AAD5YIF0"/>
<proteinExistence type="predicted"/>
<evidence type="ECO:0000313" key="2">
    <source>
        <dbReference type="Proteomes" id="UP001212997"/>
    </source>
</evidence>
<dbReference type="Proteomes" id="UP001212997">
    <property type="component" value="Unassembled WGS sequence"/>
</dbReference>
<dbReference type="InterPro" id="IPR032675">
    <property type="entry name" value="LRR_dom_sf"/>
</dbReference>
<dbReference type="SUPFAM" id="SSF52047">
    <property type="entry name" value="RNI-like"/>
    <property type="match status" value="1"/>
</dbReference>
<keyword evidence="2" id="KW-1185">Reference proteome</keyword>
<evidence type="ECO:0008006" key="3">
    <source>
        <dbReference type="Google" id="ProtNLM"/>
    </source>
</evidence>
<gene>
    <name evidence="1" type="ORF">NLI96_g507</name>
</gene>
<comment type="caution">
    <text evidence="1">The sequence shown here is derived from an EMBL/GenBank/DDBJ whole genome shotgun (WGS) entry which is preliminary data.</text>
</comment>
<dbReference type="Gene3D" id="3.80.10.10">
    <property type="entry name" value="Ribonuclease Inhibitor"/>
    <property type="match status" value="1"/>
</dbReference>
<name>A0AAD5YIF0_9APHY</name>
<accession>A0AAD5YIF0</accession>